<dbReference type="PRINTS" id="PR01590">
    <property type="entry name" value="HTHFIS"/>
</dbReference>
<dbReference type="InterPro" id="IPR027417">
    <property type="entry name" value="P-loop_NTPase"/>
</dbReference>
<dbReference type="PANTHER" id="PTHR32071">
    <property type="entry name" value="TRANSCRIPTIONAL REGULATORY PROTEIN"/>
    <property type="match status" value="1"/>
</dbReference>
<evidence type="ECO:0000259" key="12">
    <source>
        <dbReference type="PROSITE" id="PS50045"/>
    </source>
</evidence>
<keyword evidence="2" id="KW-0963">Cytoplasm</keyword>
<dbReference type="Pfam" id="PF25601">
    <property type="entry name" value="AAA_lid_14"/>
    <property type="match status" value="1"/>
</dbReference>
<dbReference type="CDD" id="cd00009">
    <property type="entry name" value="AAA"/>
    <property type="match status" value="1"/>
</dbReference>
<keyword evidence="11" id="KW-0804">Transcription</keyword>
<dbReference type="InterPro" id="IPR002078">
    <property type="entry name" value="Sigma_54_int"/>
</dbReference>
<dbReference type="SUPFAM" id="SSF55781">
    <property type="entry name" value="GAF domain-like"/>
    <property type="match status" value="1"/>
</dbReference>
<keyword evidence="9" id="KW-0238">DNA-binding</keyword>
<keyword evidence="4" id="KW-0597">Phosphoprotein</keyword>
<dbReference type="Pfam" id="PF02954">
    <property type="entry name" value="HTH_8"/>
    <property type="match status" value="1"/>
</dbReference>
<keyword evidence="8" id="KW-0805">Transcription regulation</keyword>
<dbReference type="PROSITE" id="PS00675">
    <property type="entry name" value="SIGMA54_INTERACT_1"/>
    <property type="match status" value="1"/>
</dbReference>
<protein>
    <submittedName>
        <fullName evidence="13">Sigma-54-dependent Fis family transcriptional regulator</fullName>
    </submittedName>
</protein>
<evidence type="ECO:0000256" key="3">
    <source>
        <dbReference type="ARBA" id="ARBA00022491"/>
    </source>
</evidence>
<evidence type="ECO:0000256" key="8">
    <source>
        <dbReference type="ARBA" id="ARBA00023015"/>
    </source>
</evidence>
<dbReference type="InterPro" id="IPR029016">
    <property type="entry name" value="GAF-like_dom_sf"/>
</dbReference>
<dbReference type="AlphaFoldDB" id="A0A423FH58"/>
<dbReference type="PROSITE" id="PS00676">
    <property type="entry name" value="SIGMA54_INTERACT_2"/>
    <property type="match status" value="1"/>
</dbReference>
<evidence type="ECO:0000313" key="13">
    <source>
        <dbReference type="EMBL" id="ROM56918.1"/>
    </source>
</evidence>
<dbReference type="SMART" id="SM00382">
    <property type="entry name" value="AAA"/>
    <property type="match status" value="1"/>
</dbReference>
<keyword evidence="7" id="KW-0902">Two-component regulatory system</keyword>
<keyword evidence="5" id="KW-0547">Nucleotide-binding</keyword>
<dbReference type="Gene3D" id="3.30.450.40">
    <property type="match status" value="1"/>
</dbReference>
<evidence type="ECO:0000256" key="9">
    <source>
        <dbReference type="ARBA" id="ARBA00023125"/>
    </source>
</evidence>
<dbReference type="RefSeq" id="WP_123474162.1">
    <property type="nucleotide sequence ID" value="NZ_MOAZ01000002.1"/>
</dbReference>
<evidence type="ECO:0000256" key="10">
    <source>
        <dbReference type="ARBA" id="ARBA00023159"/>
    </source>
</evidence>
<evidence type="ECO:0000256" key="7">
    <source>
        <dbReference type="ARBA" id="ARBA00023012"/>
    </source>
</evidence>
<dbReference type="InterPro" id="IPR058031">
    <property type="entry name" value="AAA_lid_NorR"/>
</dbReference>
<proteinExistence type="predicted"/>
<evidence type="ECO:0000256" key="5">
    <source>
        <dbReference type="ARBA" id="ARBA00022741"/>
    </source>
</evidence>
<keyword evidence="10" id="KW-0010">Activator</keyword>
<keyword evidence="6" id="KW-0067">ATP-binding</keyword>
<dbReference type="PANTHER" id="PTHR32071:SF95">
    <property type="entry name" value="DNA-BINDING TRANSCRIPTIONAL REGULATOR NTRC"/>
    <property type="match status" value="1"/>
</dbReference>
<dbReference type="Pfam" id="PF00158">
    <property type="entry name" value="Sigma54_activat"/>
    <property type="match status" value="1"/>
</dbReference>
<dbReference type="SUPFAM" id="SSF52540">
    <property type="entry name" value="P-loop containing nucleoside triphosphate hydrolases"/>
    <property type="match status" value="1"/>
</dbReference>
<dbReference type="FunFam" id="3.40.50.300:FF:000006">
    <property type="entry name" value="DNA-binding transcriptional regulator NtrC"/>
    <property type="match status" value="1"/>
</dbReference>
<sequence>MFASVPQPLAYAEALLAQFARLSQATDGAALLGAFVRGLAELSGCELAQVYLLDATHTSLGMNAECLNGNLQPREADSLPADYNAEQLLQFALCQKRVICLSGLSGSLHETRFLPSQAKPWESLLCVPLVNRQDSVEGVLLCASYQHLDLQGFANSFSPLGSFFVGQLQLLQRLRRPSAEQPVLPVSTPSASGYGLIGNSAAMRQVYSLISKVLHSPYTVLLRGETGTGKELVARAIHDCGPRRSKGFIVQNCAALPENLLESELFGYRKGAFTGADRNRAGLFDVANGGTLLLDEVGDMPLSLQAKLLRVLQEGEIRPLGSNDTHKVDVRIVAATHRDLSALVSAGQFREDLYYRLAQFPIELPALREREEDILILARHFADRACSFLQRDEVSWSSATLDHLSSYAFPGNVRELKGLVERALLLCEGNELLVEHFSLRVDAVPRGSSLNLRERLDQVERSLMLDCLRKNDGNRTNAARELGLPRRTFLYRLGRLNISVGSADDQA</sequence>
<evidence type="ECO:0000313" key="14">
    <source>
        <dbReference type="Proteomes" id="UP000283389"/>
    </source>
</evidence>
<evidence type="ECO:0000256" key="11">
    <source>
        <dbReference type="ARBA" id="ARBA00023163"/>
    </source>
</evidence>
<dbReference type="Gene3D" id="1.10.8.60">
    <property type="match status" value="1"/>
</dbReference>
<dbReference type="Gene3D" id="1.10.10.60">
    <property type="entry name" value="Homeodomain-like"/>
    <property type="match status" value="1"/>
</dbReference>
<dbReference type="InterPro" id="IPR003593">
    <property type="entry name" value="AAA+_ATPase"/>
</dbReference>
<dbReference type="GO" id="GO:0043565">
    <property type="term" value="F:sequence-specific DNA binding"/>
    <property type="evidence" value="ECO:0007669"/>
    <property type="project" value="InterPro"/>
</dbReference>
<dbReference type="PROSITE" id="PS50045">
    <property type="entry name" value="SIGMA54_INTERACT_4"/>
    <property type="match status" value="1"/>
</dbReference>
<dbReference type="InterPro" id="IPR002197">
    <property type="entry name" value="HTH_Fis"/>
</dbReference>
<name>A0A423FH58_9PSED</name>
<dbReference type="GO" id="GO:0006355">
    <property type="term" value="P:regulation of DNA-templated transcription"/>
    <property type="evidence" value="ECO:0007669"/>
    <property type="project" value="InterPro"/>
</dbReference>
<dbReference type="Gene3D" id="3.40.50.300">
    <property type="entry name" value="P-loop containing nucleotide triphosphate hydrolases"/>
    <property type="match status" value="1"/>
</dbReference>
<dbReference type="InterPro" id="IPR025662">
    <property type="entry name" value="Sigma_54_int_dom_ATP-bd_1"/>
</dbReference>
<dbReference type="SUPFAM" id="SSF46689">
    <property type="entry name" value="Homeodomain-like"/>
    <property type="match status" value="1"/>
</dbReference>
<keyword evidence="3" id="KW-0678">Repressor</keyword>
<accession>A0A423FH58</accession>
<comment type="caution">
    <text evidence="13">The sequence shown here is derived from an EMBL/GenBank/DDBJ whole genome shotgun (WGS) entry which is preliminary data.</text>
</comment>
<dbReference type="GO" id="GO:0005524">
    <property type="term" value="F:ATP binding"/>
    <property type="evidence" value="ECO:0007669"/>
    <property type="project" value="UniProtKB-KW"/>
</dbReference>
<reference evidence="13 14" key="1">
    <citation type="submission" date="2016-10" db="EMBL/GenBank/DDBJ databases">
        <title>Comparative genome analysis of multiple Pseudomonas spp. focuses on biocontrol and plant growth promoting traits.</title>
        <authorList>
            <person name="Tao X.-Y."/>
            <person name="Taylor C.G."/>
        </authorList>
    </citation>
    <scope>NUCLEOTIDE SEQUENCE [LARGE SCALE GENOMIC DNA]</scope>
    <source>
        <strain evidence="13 14">36C8</strain>
    </source>
</reference>
<dbReference type="GO" id="GO:0000160">
    <property type="term" value="P:phosphorelay signal transduction system"/>
    <property type="evidence" value="ECO:0007669"/>
    <property type="project" value="UniProtKB-KW"/>
</dbReference>
<dbReference type="EMBL" id="MOAZ01000002">
    <property type="protein sequence ID" value="ROM56918.1"/>
    <property type="molecule type" value="Genomic_DNA"/>
</dbReference>
<organism evidence="13 14">
    <name type="scientific">Pseudomonas canadensis</name>
    <dbReference type="NCBI Taxonomy" id="915099"/>
    <lineage>
        <taxon>Bacteria</taxon>
        <taxon>Pseudomonadati</taxon>
        <taxon>Pseudomonadota</taxon>
        <taxon>Gammaproteobacteria</taxon>
        <taxon>Pseudomonadales</taxon>
        <taxon>Pseudomonadaceae</taxon>
        <taxon>Pseudomonas</taxon>
    </lineage>
</organism>
<dbReference type="Proteomes" id="UP000283389">
    <property type="component" value="Unassembled WGS sequence"/>
</dbReference>
<dbReference type="InterPro" id="IPR009057">
    <property type="entry name" value="Homeodomain-like_sf"/>
</dbReference>
<evidence type="ECO:0000256" key="4">
    <source>
        <dbReference type="ARBA" id="ARBA00022553"/>
    </source>
</evidence>
<evidence type="ECO:0000256" key="1">
    <source>
        <dbReference type="ARBA" id="ARBA00004496"/>
    </source>
</evidence>
<gene>
    <name evidence="13" type="ORF">BK649_01660</name>
</gene>
<evidence type="ECO:0000256" key="6">
    <source>
        <dbReference type="ARBA" id="ARBA00022840"/>
    </source>
</evidence>
<comment type="subcellular location">
    <subcellularLocation>
        <location evidence="1">Cytoplasm</location>
    </subcellularLocation>
</comment>
<evidence type="ECO:0000256" key="2">
    <source>
        <dbReference type="ARBA" id="ARBA00022490"/>
    </source>
</evidence>
<dbReference type="InterPro" id="IPR025943">
    <property type="entry name" value="Sigma_54_int_dom_ATP-bd_2"/>
</dbReference>
<feature type="domain" description="Sigma-54 factor interaction" evidence="12">
    <location>
        <begin position="196"/>
        <end position="425"/>
    </location>
</feature>
<dbReference type="GO" id="GO:0005737">
    <property type="term" value="C:cytoplasm"/>
    <property type="evidence" value="ECO:0007669"/>
    <property type="project" value="UniProtKB-SubCell"/>
</dbReference>